<protein>
    <submittedName>
        <fullName evidence="4">Tripartite tricarboxylate transporter TctB family protein</fullName>
    </submittedName>
</protein>
<sequence>MSNTSHSETNSRVRPDDQSGGELSNDGRNGGIHPDIIAGVVIVIASALLLTRTSSMPAMSALLPVTMLVLLLVLGTVLMARVFLRRHSALGPVPKYQMFTNLRRFLGVVVSIVAYIAGVALVGFYTTTAIMIPIVAWCFGYRSLKGLLLADVIFVGGIAMIFVFLMGQELPAEFFIR</sequence>
<feature type="transmembrane region" description="Helical" evidence="2">
    <location>
        <begin position="61"/>
        <end position="84"/>
    </location>
</feature>
<feature type="transmembrane region" description="Helical" evidence="2">
    <location>
        <begin position="147"/>
        <end position="167"/>
    </location>
</feature>
<dbReference type="Pfam" id="PF07331">
    <property type="entry name" value="TctB"/>
    <property type="match status" value="1"/>
</dbReference>
<keyword evidence="2" id="KW-0812">Transmembrane</keyword>
<dbReference type="Proteomes" id="UP001589814">
    <property type="component" value="Unassembled WGS sequence"/>
</dbReference>
<evidence type="ECO:0000256" key="1">
    <source>
        <dbReference type="SAM" id="MobiDB-lite"/>
    </source>
</evidence>
<reference evidence="4 5" key="1">
    <citation type="submission" date="2024-09" db="EMBL/GenBank/DDBJ databases">
        <authorList>
            <person name="Sun Q."/>
            <person name="Mori K."/>
        </authorList>
    </citation>
    <scope>NUCLEOTIDE SEQUENCE [LARGE SCALE GENOMIC DNA]</scope>
    <source>
        <strain evidence="4 5">CCM 7415</strain>
    </source>
</reference>
<feature type="region of interest" description="Disordered" evidence="1">
    <location>
        <begin position="1"/>
        <end position="25"/>
    </location>
</feature>
<feature type="transmembrane region" description="Helical" evidence="2">
    <location>
        <begin position="105"/>
        <end position="135"/>
    </location>
</feature>
<dbReference type="InterPro" id="IPR009936">
    <property type="entry name" value="DUF1468"/>
</dbReference>
<dbReference type="RefSeq" id="WP_019951911.1">
    <property type="nucleotide sequence ID" value="NZ_JBHLVX010000009.1"/>
</dbReference>
<evidence type="ECO:0000256" key="2">
    <source>
        <dbReference type="SAM" id="Phobius"/>
    </source>
</evidence>
<organism evidence="4 5">
    <name type="scientific">Kushneria aurantia</name>
    <dbReference type="NCBI Taxonomy" id="504092"/>
    <lineage>
        <taxon>Bacteria</taxon>
        <taxon>Pseudomonadati</taxon>
        <taxon>Pseudomonadota</taxon>
        <taxon>Gammaproteobacteria</taxon>
        <taxon>Oceanospirillales</taxon>
        <taxon>Halomonadaceae</taxon>
        <taxon>Kushneria</taxon>
    </lineage>
</organism>
<accession>A0ABV6FZN7</accession>
<dbReference type="EMBL" id="JBHLVX010000009">
    <property type="protein sequence ID" value="MFC0266789.1"/>
    <property type="molecule type" value="Genomic_DNA"/>
</dbReference>
<keyword evidence="5" id="KW-1185">Reference proteome</keyword>
<evidence type="ECO:0000313" key="5">
    <source>
        <dbReference type="Proteomes" id="UP001589814"/>
    </source>
</evidence>
<name>A0ABV6FZN7_9GAMM</name>
<keyword evidence="2" id="KW-1133">Transmembrane helix</keyword>
<evidence type="ECO:0000313" key="4">
    <source>
        <dbReference type="EMBL" id="MFC0266789.1"/>
    </source>
</evidence>
<keyword evidence="2" id="KW-0472">Membrane</keyword>
<comment type="caution">
    <text evidence="4">The sequence shown here is derived from an EMBL/GenBank/DDBJ whole genome shotgun (WGS) entry which is preliminary data.</text>
</comment>
<feature type="domain" description="DUF1468" evidence="3">
    <location>
        <begin position="37"/>
        <end position="171"/>
    </location>
</feature>
<gene>
    <name evidence="4" type="ORF">ACFFHW_02060</name>
</gene>
<evidence type="ECO:0000259" key="3">
    <source>
        <dbReference type="Pfam" id="PF07331"/>
    </source>
</evidence>
<feature type="transmembrane region" description="Helical" evidence="2">
    <location>
        <begin position="36"/>
        <end position="55"/>
    </location>
</feature>
<proteinExistence type="predicted"/>